<proteinExistence type="predicted"/>
<comment type="caution">
    <text evidence="2">The sequence shown here is derived from an EMBL/GenBank/DDBJ whole genome shotgun (WGS) entry which is preliminary data.</text>
</comment>
<dbReference type="Gramene" id="TVU20724">
    <property type="protein sequence ID" value="TVU20724"/>
    <property type="gene ID" value="EJB05_30319"/>
</dbReference>
<dbReference type="AlphaFoldDB" id="A0A5J9UB51"/>
<feature type="compositionally biased region" description="Basic and acidic residues" evidence="1">
    <location>
        <begin position="147"/>
        <end position="167"/>
    </location>
</feature>
<feature type="region of interest" description="Disordered" evidence="1">
    <location>
        <begin position="1"/>
        <end position="22"/>
    </location>
</feature>
<feature type="region of interest" description="Disordered" evidence="1">
    <location>
        <begin position="119"/>
        <end position="178"/>
    </location>
</feature>
<feature type="non-terminal residue" evidence="2">
    <location>
        <position position="1"/>
    </location>
</feature>
<protein>
    <submittedName>
        <fullName evidence="2">Uncharacterized protein</fullName>
    </submittedName>
</protein>
<dbReference type="EMBL" id="RWGY01000026">
    <property type="protein sequence ID" value="TVU20724.1"/>
    <property type="molecule type" value="Genomic_DNA"/>
</dbReference>
<keyword evidence="3" id="KW-1185">Reference proteome</keyword>
<evidence type="ECO:0000256" key="1">
    <source>
        <dbReference type="SAM" id="MobiDB-lite"/>
    </source>
</evidence>
<organism evidence="2 3">
    <name type="scientific">Eragrostis curvula</name>
    <name type="common">weeping love grass</name>
    <dbReference type="NCBI Taxonomy" id="38414"/>
    <lineage>
        <taxon>Eukaryota</taxon>
        <taxon>Viridiplantae</taxon>
        <taxon>Streptophyta</taxon>
        <taxon>Embryophyta</taxon>
        <taxon>Tracheophyta</taxon>
        <taxon>Spermatophyta</taxon>
        <taxon>Magnoliopsida</taxon>
        <taxon>Liliopsida</taxon>
        <taxon>Poales</taxon>
        <taxon>Poaceae</taxon>
        <taxon>PACMAD clade</taxon>
        <taxon>Chloridoideae</taxon>
        <taxon>Eragrostideae</taxon>
        <taxon>Eragrostidinae</taxon>
        <taxon>Eragrostis</taxon>
    </lineage>
</organism>
<name>A0A5J9UB51_9POAL</name>
<dbReference type="Proteomes" id="UP000324897">
    <property type="component" value="Unassembled WGS sequence"/>
</dbReference>
<accession>A0A5J9UB51</accession>
<evidence type="ECO:0000313" key="3">
    <source>
        <dbReference type="Proteomes" id="UP000324897"/>
    </source>
</evidence>
<feature type="compositionally biased region" description="Acidic residues" evidence="1">
    <location>
        <begin position="168"/>
        <end position="178"/>
    </location>
</feature>
<sequence length="178" mass="19495">MKATTDDQGRNTRMKDNGELGDEAMRMVHERMGIHRDLMKLMENSHTELVGLLGGNTQLNRIERSKIVSICDMEVANLEQCVSNLSGLRDTITNFRNNMKAKKAAAAEGEDVIAAEDADREEVDAAEVNDPAAEKKDAPAEEEDTAVEEKDTAADEMDATAKEKDVPDGEDEAEIMAA</sequence>
<reference evidence="2 3" key="1">
    <citation type="journal article" date="2019" name="Sci. Rep.">
        <title>A high-quality genome of Eragrostis curvula grass provides insights into Poaceae evolution and supports new strategies to enhance forage quality.</title>
        <authorList>
            <person name="Carballo J."/>
            <person name="Santos B.A.C.M."/>
            <person name="Zappacosta D."/>
            <person name="Garbus I."/>
            <person name="Selva J.P."/>
            <person name="Gallo C.A."/>
            <person name="Diaz A."/>
            <person name="Albertini E."/>
            <person name="Caccamo M."/>
            <person name="Echenique V."/>
        </authorList>
    </citation>
    <scope>NUCLEOTIDE SEQUENCE [LARGE SCALE GENOMIC DNA]</scope>
    <source>
        <strain evidence="3">cv. Victoria</strain>
        <tissue evidence="2">Leaf</tissue>
    </source>
</reference>
<evidence type="ECO:0000313" key="2">
    <source>
        <dbReference type="EMBL" id="TVU20724.1"/>
    </source>
</evidence>
<gene>
    <name evidence="2" type="ORF">EJB05_30319</name>
</gene>